<protein>
    <submittedName>
        <fullName evidence="2">Tetratricopeptide repeat 28</fullName>
    </submittedName>
</protein>
<proteinExistence type="predicted"/>
<evidence type="ECO:0000313" key="3">
    <source>
        <dbReference type="Proteomes" id="UP001152795"/>
    </source>
</evidence>
<reference evidence="2" key="1">
    <citation type="submission" date="2020-04" db="EMBL/GenBank/DDBJ databases">
        <authorList>
            <person name="Alioto T."/>
            <person name="Alioto T."/>
            <person name="Gomez Garrido J."/>
        </authorList>
    </citation>
    <scope>NUCLEOTIDE SEQUENCE</scope>
    <source>
        <strain evidence="2">A484AB</strain>
    </source>
</reference>
<comment type="caution">
    <text evidence="2">The sequence shown here is derived from an EMBL/GenBank/DDBJ whole genome shotgun (WGS) entry which is preliminary data.</text>
</comment>
<feature type="domain" description="Integrase core" evidence="1">
    <location>
        <begin position="162"/>
        <end position="340"/>
    </location>
</feature>
<sequence length="425" mass="49332">MHSDPRADSLKFLCCDKMAGNSDIREAPWKDDENLKEALSNYVQQGLKRSEVVDFVTRDFPQYTWSLRSLDRRLRHFELFYNDQNIGVSDVIEAVQTELNGPGMLLGYRAMHKKIRIEHGLNVTRDKVYDVMTELDPEGLEIRGGVGGKKKRKKGHFTTKGTNWVHALDGHDKLMGYQNSTFPLAIYGCIDTASRKLLWLRVWISNSEPKLIGKWYLEYLYETRIISAMLRVDKGTETGVMATTHAFLRSKHGDMDPHETVVYGPSTSNQIERWWKELHERMEKYFKGHLRLLKDQGHYDPHNETDRMLLSFVMIPLVQKELDIFRETVWNTHKIRAQKDAVLPSGIPNHIYSFPDEYGLEECGLKVTEEQLKEAATLSGILQVPDDYLEPNVRAECERLIPDHDTIKPNECQDAYLYLKQHYNS</sequence>
<dbReference type="PANTHER" id="PTHR46791:SF13">
    <property type="entry name" value="CLR5 DOMAIN-CONTAINING PROTEIN"/>
    <property type="match status" value="1"/>
</dbReference>
<evidence type="ECO:0000259" key="1">
    <source>
        <dbReference type="Pfam" id="PF24764"/>
    </source>
</evidence>
<evidence type="ECO:0000313" key="2">
    <source>
        <dbReference type="EMBL" id="CAB3977373.1"/>
    </source>
</evidence>
<dbReference type="EMBL" id="CACRXK020000044">
    <property type="protein sequence ID" value="CAB3977373.1"/>
    <property type="molecule type" value="Genomic_DNA"/>
</dbReference>
<dbReference type="AlphaFoldDB" id="A0A7D9D5K0"/>
<name>A0A7D9D5K0_PARCT</name>
<organism evidence="2 3">
    <name type="scientific">Paramuricea clavata</name>
    <name type="common">Red gorgonian</name>
    <name type="synonym">Violescent sea-whip</name>
    <dbReference type="NCBI Taxonomy" id="317549"/>
    <lineage>
        <taxon>Eukaryota</taxon>
        <taxon>Metazoa</taxon>
        <taxon>Cnidaria</taxon>
        <taxon>Anthozoa</taxon>
        <taxon>Octocorallia</taxon>
        <taxon>Malacalcyonacea</taxon>
        <taxon>Plexauridae</taxon>
        <taxon>Paramuricea</taxon>
    </lineage>
</organism>
<gene>
    <name evidence="2" type="ORF">PACLA_8A023701</name>
</gene>
<dbReference type="InterPro" id="IPR058913">
    <property type="entry name" value="Integrase_dom_put"/>
</dbReference>
<dbReference type="PANTHER" id="PTHR46791">
    <property type="entry name" value="EXPRESSED PROTEIN"/>
    <property type="match status" value="1"/>
</dbReference>
<keyword evidence="3" id="KW-1185">Reference proteome</keyword>
<dbReference type="Proteomes" id="UP001152795">
    <property type="component" value="Unassembled WGS sequence"/>
</dbReference>
<accession>A0A7D9D5K0</accession>
<dbReference type="Pfam" id="PF24764">
    <property type="entry name" value="rva_4"/>
    <property type="match status" value="1"/>
</dbReference>
<dbReference type="OrthoDB" id="5946233at2759"/>